<dbReference type="AlphaFoldDB" id="A0A1E5JNK6"/>
<feature type="compositionally biased region" description="Basic residues" evidence="1">
    <location>
        <begin position="37"/>
        <end position="55"/>
    </location>
</feature>
<feature type="region of interest" description="Disordered" evidence="1">
    <location>
        <begin position="1"/>
        <end position="55"/>
    </location>
</feature>
<feature type="compositionally biased region" description="Basic and acidic residues" evidence="1">
    <location>
        <begin position="1"/>
        <end position="20"/>
    </location>
</feature>
<dbReference type="RefSeq" id="WP_156416199.1">
    <property type="nucleotide sequence ID" value="NZ_CAAAIE010000013.1"/>
</dbReference>
<organism evidence="2 3">
    <name type="scientific">Legionella parisiensis</name>
    <dbReference type="NCBI Taxonomy" id="45071"/>
    <lineage>
        <taxon>Bacteria</taxon>
        <taxon>Pseudomonadati</taxon>
        <taxon>Pseudomonadota</taxon>
        <taxon>Gammaproteobacteria</taxon>
        <taxon>Legionellales</taxon>
        <taxon>Legionellaceae</taxon>
        <taxon>Legionella</taxon>
    </lineage>
</organism>
<proteinExistence type="predicted"/>
<accession>A0A1E5JNK6</accession>
<sequence length="55" mass="6399">MEKEKEDNKHPEITDIEHICDITPNNPRTGEVCDKVNKHKDSKQKIKSNPKTKKT</sequence>
<reference evidence="2 3" key="1">
    <citation type="submission" date="2016-02" db="EMBL/GenBank/DDBJ databases">
        <title>Secondary metabolites in Legionella.</title>
        <authorList>
            <person name="Tobias N.J."/>
            <person name="Bode H.B."/>
        </authorList>
    </citation>
    <scope>NUCLEOTIDE SEQUENCE [LARGE SCALE GENOMIC DNA]</scope>
    <source>
        <strain evidence="2 3">DSM 19216</strain>
    </source>
</reference>
<evidence type="ECO:0000313" key="3">
    <source>
        <dbReference type="Proteomes" id="UP000095229"/>
    </source>
</evidence>
<comment type="caution">
    <text evidence="2">The sequence shown here is derived from an EMBL/GenBank/DDBJ whole genome shotgun (WGS) entry which is preliminary data.</text>
</comment>
<dbReference type="Proteomes" id="UP000095229">
    <property type="component" value="Unassembled WGS sequence"/>
</dbReference>
<name>A0A1E5JNK6_9GAMM</name>
<evidence type="ECO:0000313" key="2">
    <source>
        <dbReference type="EMBL" id="OEH46102.1"/>
    </source>
</evidence>
<gene>
    <name evidence="2" type="ORF">lpari_02905</name>
</gene>
<evidence type="ECO:0000256" key="1">
    <source>
        <dbReference type="SAM" id="MobiDB-lite"/>
    </source>
</evidence>
<dbReference type="EMBL" id="LSOG01000075">
    <property type="protein sequence ID" value="OEH46102.1"/>
    <property type="molecule type" value="Genomic_DNA"/>
</dbReference>
<dbReference type="PATRIC" id="fig|45071.6.peg.2099"/>
<protein>
    <submittedName>
        <fullName evidence="2">Uncharacterized protein</fullName>
    </submittedName>
</protein>
<keyword evidence="3" id="KW-1185">Reference proteome</keyword>